<dbReference type="RefSeq" id="WP_179822716.1">
    <property type="nucleotide sequence ID" value="NZ_JACCFS010000001.1"/>
</dbReference>
<reference evidence="5 6" key="1">
    <citation type="submission" date="2020-07" db="EMBL/GenBank/DDBJ databases">
        <title>Sequencing the genomes of 1000 actinobacteria strains.</title>
        <authorList>
            <person name="Klenk H.-P."/>
        </authorList>
    </citation>
    <scope>NUCLEOTIDE SEQUENCE [LARGE SCALE GENOMIC DNA]</scope>
    <source>
        <strain evidence="5 6">DSM 44442</strain>
    </source>
</reference>
<dbReference type="InterPro" id="IPR002577">
    <property type="entry name" value="HTH_HxlR"/>
</dbReference>
<evidence type="ECO:0000256" key="3">
    <source>
        <dbReference type="ARBA" id="ARBA00023163"/>
    </source>
</evidence>
<dbReference type="SUPFAM" id="SSF46785">
    <property type="entry name" value="Winged helix' DNA-binding domain"/>
    <property type="match status" value="1"/>
</dbReference>
<dbReference type="AlphaFoldDB" id="A0A7Z0ELB0"/>
<dbReference type="Proteomes" id="UP000572051">
    <property type="component" value="Unassembled WGS sequence"/>
</dbReference>
<evidence type="ECO:0000313" key="6">
    <source>
        <dbReference type="Proteomes" id="UP000572051"/>
    </source>
</evidence>
<dbReference type="PANTHER" id="PTHR33204">
    <property type="entry name" value="TRANSCRIPTIONAL REGULATOR, MARR FAMILY"/>
    <property type="match status" value="1"/>
</dbReference>
<sequence length="165" mass="18082">MPRRRFAEFACSLARSLDVIGDTWTPLILRDVFLGVDTFNDIVRDLGISRALLTDRLALLVREGVLDEAEYSERPRRVRYTLTDSGRELVPVLVALTQWGDRWRSGGEAPIEFTHDCGAPLESQVACDACGSRLTAESLTARPGPGGRAAPGTAVIAERLSRGRT</sequence>
<feature type="domain" description="HTH hxlR-type" evidence="4">
    <location>
        <begin position="11"/>
        <end position="108"/>
    </location>
</feature>
<dbReference type="Pfam" id="PF01638">
    <property type="entry name" value="HxlR"/>
    <property type="match status" value="1"/>
</dbReference>
<dbReference type="InterPro" id="IPR036388">
    <property type="entry name" value="WH-like_DNA-bd_sf"/>
</dbReference>
<gene>
    <name evidence="5" type="ORF">HNR10_002074</name>
</gene>
<protein>
    <submittedName>
        <fullName evidence="5">DNA-binding HxlR family transcriptional regulator</fullName>
    </submittedName>
</protein>
<evidence type="ECO:0000313" key="5">
    <source>
        <dbReference type="EMBL" id="NYJ34193.1"/>
    </source>
</evidence>
<proteinExistence type="predicted"/>
<dbReference type="GO" id="GO:0003677">
    <property type="term" value="F:DNA binding"/>
    <property type="evidence" value="ECO:0007669"/>
    <property type="project" value="UniProtKB-KW"/>
</dbReference>
<dbReference type="InterPro" id="IPR036390">
    <property type="entry name" value="WH_DNA-bd_sf"/>
</dbReference>
<evidence type="ECO:0000259" key="4">
    <source>
        <dbReference type="PROSITE" id="PS51118"/>
    </source>
</evidence>
<keyword evidence="1" id="KW-0805">Transcription regulation</keyword>
<evidence type="ECO:0000256" key="2">
    <source>
        <dbReference type="ARBA" id="ARBA00023125"/>
    </source>
</evidence>
<accession>A0A7Z0ELB0</accession>
<evidence type="ECO:0000256" key="1">
    <source>
        <dbReference type="ARBA" id="ARBA00023015"/>
    </source>
</evidence>
<keyword evidence="2 5" id="KW-0238">DNA-binding</keyword>
<dbReference type="PROSITE" id="PS51118">
    <property type="entry name" value="HTH_HXLR"/>
    <property type="match status" value="1"/>
</dbReference>
<keyword evidence="6" id="KW-1185">Reference proteome</keyword>
<dbReference type="EMBL" id="JACCFS010000001">
    <property type="protein sequence ID" value="NYJ34193.1"/>
    <property type="molecule type" value="Genomic_DNA"/>
</dbReference>
<dbReference type="PANTHER" id="PTHR33204:SF18">
    <property type="entry name" value="TRANSCRIPTIONAL REGULATORY PROTEIN"/>
    <property type="match status" value="1"/>
</dbReference>
<comment type="caution">
    <text evidence="5">The sequence shown here is derived from an EMBL/GenBank/DDBJ whole genome shotgun (WGS) entry which is preliminary data.</text>
</comment>
<name>A0A7Z0ELB0_9ACTN</name>
<organism evidence="5 6">
    <name type="scientific">Nocardiopsis aegyptia</name>
    <dbReference type="NCBI Taxonomy" id="220378"/>
    <lineage>
        <taxon>Bacteria</taxon>
        <taxon>Bacillati</taxon>
        <taxon>Actinomycetota</taxon>
        <taxon>Actinomycetes</taxon>
        <taxon>Streptosporangiales</taxon>
        <taxon>Nocardiopsidaceae</taxon>
        <taxon>Nocardiopsis</taxon>
    </lineage>
</organism>
<dbReference type="Gene3D" id="1.10.10.10">
    <property type="entry name" value="Winged helix-like DNA-binding domain superfamily/Winged helix DNA-binding domain"/>
    <property type="match status" value="1"/>
</dbReference>
<keyword evidence="3" id="KW-0804">Transcription</keyword>